<evidence type="ECO:0000313" key="2">
    <source>
        <dbReference type="Proteomes" id="UP000485880"/>
    </source>
</evidence>
<dbReference type="Proteomes" id="UP000485880">
    <property type="component" value="Unassembled WGS sequence"/>
</dbReference>
<gene>
    <name evidence="1" type="ORF">MPC4_70089</name>
</gene>
<dbReference type="PANTHER" id="PTHR43194:SF5">
    <property type="entry name" value="PIMELOYL-[ACYL-CARRIER PROTEIN] METHYL ESTER ESTERASE"/>
    <property type="match status" value="1"/>
</dbReference>
<evidence type="ECO:0008006" key="3">
    <source>
        <dbReference type="Google" id="ProtNLM"/>
    </source>
</evidence>
<dbReference type="Gene3D" id="3.40.50.1820">
    <property type="entry name" value="alpha/beta hydrolase"/>
    <property type="match status" value="1"/>
</dbReference>
<dbReference type="EMBL" id="CABFMQ020000131">
    <property type="protein sequence ID" value="VTZ52201.1"/>
    <property type="molecule type" value="Genomic_DNA"/>
</dbReference>
<organism evidence="1 2">
    <name type="scientific">Methylocella tundrae</name>
    <dbReference type="NCBI Taxonomy" id="227605"/>
    <lineage>
        <taxon>Bacteria</taxon>
        <taxon>Pseudomonadati</taxon>
        <taxon>Pseudomonadota</taxon>
        <taxon>Alphaproteobacteria</taxon>
        <taxon>Hyphomicrobiales</taxon>
        <taxon>Beijerinckiaceae</taxon>
        <taxon>Methylocella</taxon>
    </lineage>
</organism>
<dbReference type="SUPFAM" id="SSF53474">
    <property type="entry name" value="alpha/beta-Hydrolases"/>
    <property type="match status" value="1"/>
</dbReference>
<evidence type="ECO:0000313" key="1">
    <source>
        <dbReference type="EMBL" id="VTZ52201.1"/>
    </source>
</evidence>
<dbReference type="AlphaFoldDB" id="A0A8B6MBV5"/>
<proteinExistence type="predicted"/>
<reference evidence="1 2" key="1">
    <citation type="submission" date="2019-05" db="EMBL/GenBank/DDBJ databases">
        <authorList>
            <person name="Farhan Ul Haque M."/>
        </authorList>
    </citation>
    <scope>NUCLEOTIDE SEQUENCE [LARGE SCALE GENOMIC DNA]</scope>
    <source>
        <strain evidence="1">2</strain>
    </source>
</reference>
<dbReference type="InterPro" id="IPR050228">
    <property type="entry name" value="Carboxylesterase_BioH"/>
</dbReference>
<accession>A0A8B6MBV5</accession>
<dbReference type="CDD" id="cd12807">
    <property type="entry name" value="Esterase_713"/>
    <property type="match status" value="1"/>
</dbReference>
<keyword evidence="2" id="KW-1185">Reference proteome</keyword>
<protein>
    <recommendedName>
        <fullName evidence="3">Esterase</fullName>
    </recommendedName>
</protein>
<comment type="caution">
    <text evidence="1">The sequence shown here is derived from an EMBL/GenBank/DDBJ whole genome shotgun (WGS) entry which is preliminary data.</text>
</comment>
<dbReference type="PANTHER" id="PTHR43194">
    <property type="entry name" value="HYDROLASE ALPHA/BETA FOLD FAMILY"/>
    <property type="match status" value="1"/>
</dbReference>
<dbReference type="InterPro" id="IPR029058">
    <property type="entry name" value="AB_hydrolase_fold"/>
</dbReference>
<name>A0A8B6MBV5_METTU</name>
<sequence>MGGRTETVSPDNDITVDQMYVQYQIPQDAKRHFPVVMIHGCCLSGKSWEETPDGRMGWNTYFVQRNRPTYVVDQVSRARSGFDATVFNQVKAGTLPPSSLPSITQVSHQSSWNIFRFGLTFGQPFTNLQFPIAQVEGLYQQEIPDLNSLLPADNPTYTNLSTLAKSLDGAVLMGHSESGFFPQFSALVDTTKIKGLITLEHNCNVFTDVQIKTLAKIPQLIVFGDFIELFPQWVTANQSCTNYVARIKAAGGDITFIHLPDIGIHGNSHMMMLDKNNLQVADVVLDWIDKHVGKRGGGKQ</sequence>